<accession>A0AA86PF90</accession>
<name>A0AA86PF90_9EUKA</name>
<dbReference type="AlphaFoldDB" id="A0AA86PF90"/>
<keyword evidence="3" id="KW-1185">Reference proteome</keyword>
<reference evidence="2 3" key="2">
    <citation type="submission" date="2024-07" db="EMBL/GenBank/DDBJ databases">
        <authorList>
            <person name="Akdeniz Z."/>
        </authorList>
    </citation>
    <scope>NUCLEOTIDE SEQUENCE [LARGE SCALE GENOMIC DNA]</scope>
</reference>
<dbReference type="EMBL" id="CAXDID020000025">
    <property type="protein sequence ID" value="CAL5990601.1"/>
    <property type="molecule type" value="Genomic_DNA"/>
</dbReference>
<sequence length="257" mass="30354">MKNDAKIIFTIYLWYKYYKTTVGRRSQLAELRHAVLCYQIICNIQRFQLASSNRLAQRLETNIVYQVLLQRDRSQRYFLDLNLIYNNQNRLGRQIARVQGQCGQLLTTSDNQSKRLCCYITKRVVGQIQRVQASISLQRITQNCNLLHCKTSILKIQNSNVFNLEFERRVKTYDELYMPFGSTLSLNGSINSSIAQFCQYDFDPRRVLSYQSFENEKKQKEIPFVFEGQDKEEKVQFQVQVMSKGSKFKLSEKKEDK</sequence>
<dbReference type="EMBL" id="CATOUU010000654">
    <property type="protein sequence ID" value="CAI9938295.1"/>
    <property type="molecule type" value="Genomic_DNA"/>
</dbReference>
<gene>
    <name evidence="2" type="ORF">HINF_LOCUS11433</name>
    <name evidence="1" type="ORF">HINF_LOCUS25940</name>
</gene>
<evidence type="ECO:0000313" key="3">
    <source>
        <dbReference type="Proteomes" id="UP001642409"/>
    </source>
</evidence>
<protein>
    <submittedName>
        <fullName evidence="2">Hypothetical_protein</fullName>
    </submittedName>
</protein>
<dbReference type="Proteomes" id="UP001642409">
    <property type="component" value="Unassembled WGS sequence"/>
</dbReference>
<comment type="caution">
    <text evidence="1">The sequence shown here is derived from an EMBL/GenBank/DDBJ whole genome shotgun (WGS) entry which is preliminary data.</text>
</comment>
<reference evidence="1" key="1">
    <citation type="submission" date="2023-06" db="EMBL/GenBank/DDBJ databases">
        <authorList>
            <person name="Kurt Z."/>
        </authorList>
    </citation>
    <scope>NUCLEOTIDE SEQUENCE</scope>
</reference>
<proteinExistence type="predicted"/>
<evidence type="ECO:0000313" key="2">
    <source>
        <dbReference type="EMBL" id="CAL5990601.1"/>
    </source>
</evidence>
<organism evidence="1">
    <name type="scientific">Hexamita inflata</name>
    <dbReference type="NCBI Taxonomy" id="28002"/>
    <lineage>
        <taxon>Eukaryota</taxon>
        <taxon>Metamonada</taxon>
        <taxon>Diplomonadida</taxon>
        <taxon>Hexamitidae</taxon>
        <taxon>Hexamitinae</taxon>
        <taxon>Hexamita</taxon>
    </lineage>
</organism>
<evidence type="ECO:0000313" key="1">
    <source>
        <dbReference type="EMBL" id="CAI9938295.1"/>
    </source>
</evidence>